<dbReference type="Pfam" id="PF00226">
    <property type="entry name" value="DnaJ"/>
    <property type="match status" value="1"/>
</dbReference>
<dbReference type="OrthoDB" id="1507364at2759"/>
<keyword evidence="5" id="KW-1185">Reference proteome</keyword>
<feature type="compositionally biased region" description="Basic and acidic residues" evidence="1">
    <location>
        <begin position="207"/>
        <end position="220"/>
    </location>
</feature>
<dbReference type="SUPFAM" id="SSF46565">
    <property type="entry name" value="Chaperone J-domain"/>
    <property type="match status" value="1"/>
</dbReference>
<feature type="region of interest" description="Disordered" evidence="1">
    <location>
        <begin position="324"/>
        <end position="348"/>
    </location>
</feature>
<dbReference type="SMART" id="SM00271">
    <property type="entry name" value="DnaJ"/>
    <property type="match status" value="1"/>
</dbReference>
<dbReference type="InterPro" id="IPR036869">
    <property type="entry name" value="J_dom_sf"/>
</dbReference>
<dbReference type="CDD" id="cd06257">
    <property type="entry name" value="DnaJ"/>
    <property type="match status" value="1"/>
</dbReference>
<dbReference type="InterPro" id="IPR052317">
    <property type="entry name" value="Viral_replicn-host_int_reg"/>
</dbReference>
<dbReference type="InterPro" id="IPR001623">
    <property type="entry name" value="DnaJ_domain"/>
</dbReference>
<feature type="compositionally biased region" description="Basic and acidic residues" evidence="1">
    <location>
        <begin position="422"/>
        <end position="431"/>
    </location>
</feature>
<feature type="region of interest" description="Disordered" evidence="1">
    <location>
        <begin position="156"/>
        <end position="311"/>
    </location>
</feature>
<feature type="compositionally biased region" description="Polar residues" evidence="1">
    <location>
        <begin position="330"/>
        <end position="348"/>
    </location>
</feature>
<evidence type="ECO:0000256" key="2">
    <source>
        <dbReference type="SAM" id="Phobius"/>
    </source>
</evidence>
<name>A0A210PGE1_MIZYE</name>
<evidence type="ECO:0000313" key="4">
    <source>
        <dbReference type="EMBL" id="OWF35564.1"/>
    </source>
</evidence>
<proteinExistence type="predicted"/>
<feature type="domain" description="J" evidence="3">
    <location>
        <begin position="586"/>
        <end position="635"/>
    </location>
</feature>
<comment type="caution">
    <text evidence="4">The sequence shown here is derived from an EMBL/GenBank/DDBJ whole genome shotgun (WGS) entry which is preliminary data.</text>
</comment>
<dbReference type="PANTHER" id="PTHR44665:SF1">
    <property type="entry name" value="DNAJ HOMOLOG SUBFAMILY C MEMBER 14"/>
    <property type="match status" value="1"/>
</dbReference>
<keyword evidence="2" id="KW-1133">Transmembrane helix</keyword>
<keyword evidence="2" id="KW-0472">Membrane</keyword>
<feature type="region of interest" description="Disordered" evidence="1">
    <location>
        <begin position="365"/>
        <end position="468"/>
    </location>
</feature>
<feature type="transmembrane region" description="Helical" evidence="2">
    <location>
        <begin position="498"/>
        <end position="529"/>
    </location>
</feature>
<protein>
    <submittedName>
        <fullName evidence="4">DnaJ-like dnj-5</fullName>
    </submittedName>
</protein>
<dbReference type="PROSITE" id="PS50076">
    <property type="entry name" value="DNAJ_2"/>
    <property type="match status" value="1"/>
</dbReference>
<dbReference type="Proteomes" id="UP000242188">
    <property type="component" value="Unassembled WGS sequence"/>
</dbReference>
<gene>
    <name evidence="4" type="ORF">KP79_PYT08389</name>
</gene>
<dbReference type="STRING" id="6573.A0A210PGE1"/>
<dbReference type="PANTHER" id="PTHR44665">
    <property type="entry name" value="DNAJ HOMOLOG SUBFAMILY C MEMBER 14"/>
    <property type="match status" value="1"/>
</dbReference>
<organism evidence="4 5">
    <name type="scientific">Mizuhopecten yessoensis</name>
    <name type="common">Japanese scallop</name>
    <name type="synonym">Patinopecten yessoensis</name>
    <dbReference type="NCBI Taxonomy" id="6573"/>
    <lineage>
        <taxon>Eukaryota</taxon>
        <taxon>Metazoa</taxon>
        <taxon>Spiralia</taxon>
        <taxon>Lophotrochozoa</taxon>
        <taxon>Mollusca</taxon>
        <taxon>Bivalvia</taxon>
        <taxon>Autobranchia</taxon>
        <taxon>Pteriomorphia</taxon>
        <taxon>Pectinida</taxon>
        <taxon>Pectinoidea</taxon>
        <taxon>Pectinidae</taxon>
        <taxon>Mizuhopecten</taxon>
    </lineage>
</organism>
<feature type="compositionally biased region" description="Basic residues" evidence="1">
    <location>
        <begin position="227"/>
        <end position="243"/>
    </location>
</feature>
<sequence length="635" mass="69853">MADSDGTGSCDGNHHPSEADSISFEEINTLRQTEELGGGISPLYNPWTQFTGMPTHNISESAGTFAWDVFTPSSTSNSPYGASIGDLDISSHRNFLSNCQNLLSGIGTTPPVEVPIQESFSPPETLSPSFQENAKEGKEKYAEAVANWKSLYDPFGTPEPLSKDHSTGTSVENTERLLNAGTTNSKPTYSDIAKALKAKPMQSPSGKDTEESDTVKKKLADPVSKPYKPHVLIRRPHTQRQHSKSLSGHGDDMESKVSPDSKYGLDQFEDLNSSDGGVDKHNGVSMDSIPLLTRKGSTSSMSSGTSGIEDISLTSGRTACSVKHEESVSKLRSQSDASSERVVNNTKSSASKSFFDARRIFQTKEKRAPETCSGASTTMLNNGKPASGTKSSSSAHKKSTEFINNDLRDSTRKRTNQNAQSKDSECKKHENIVQNGKADKKSRHSSAHYTADSTGPGPATRNGRGGRRPMFLESTFDQEYIDEWINYVYDKVRYLLSILWSTLVTTLLLVFGLIIYLVNLIVHVVGIAWSKISYLVKTYILKRYFKDTNSWPPGSGTRKIGLEESIPLPSTGDEAMQRLLACKGKDPYSILGLRSDACDDDIRKYYRKQAVLVHPDKVIKRLLFYMRIGEKSSKF</sequence>
<feature type="compositionally biased region" description="Low complexity" evidence="1">
    <location>
        <begin position="383"/>
        <end position="394"/>
    </location>
</feature>
<feature type="compositionally biased region" description="Low complexity" evidence="1">
    <location>
        <begin position="296"/>
        <end position="307"/>
    </location>
</feature>
<evidence type="ECO:0000313" key="5">
    <source>
        <dbReference type="Proteomes" id="UP000242188"/>
    </source>
</evidence>
<reference evidence="4 5" key="1">
    <citation type="journal article" date="2017" name="Nat. Ecol. Evol.">
        <title>Scallop genome provides insights into evolution of bilaterian karyotype and development.</title>
        <authorList>
            <person name="Wang S."/>
            <person name="Zhang J."/>
            <person name="Jiao W."/>
            <person name="Li J."/>
            <person name="Xun X."/>
            <person name="Sun Y."/>
            <person name="Guo X."/>
            <person name="Huan P."/>
            <person name="Dong B."/>
            <person name="Zhang L."/>
            <person name="Hu X."/>
            <person name="Sun X."/>
            <person name="Wang J."/>
            <person name="Zhao C."/>
            <person name="Wang Y."/>
            <person name="Wang D."/>
            <person name="Huang X."/>
            <person name="Wang R."/>
            <person name="Lv J."/>
            <person name="Li Y."/>
            <person name="Zhang Z."/>
            <person name="Liu B."/>
            <person name="Lu W."/>
            <person name="Hui Y."/>
            <person name="Liang J."/>
            <person name="Zhou Z."/>
            <person name="Hou R."/>
            <person name="Li X."/>
            <person name="Liu Y."/>
            <person name="Li H."/>
            <person name="Ning X."/>
            <person name="Lin Y."/>
            <person name="Zhao L."/>
            <person name="Xing Q."/>
            <person name="Dou J."/>
            <person name="Li Y."/>
            <person name="Mao J."/>
            <person name="Guo H."/>
            <person name="Dou H."/>
            <person name="Li T."/>
            <person name="Mu C."/>
            <person name="Jiang W."/>
            <person name="Fu Q."/>
            <person name="Fu X."/>
            <person name="Miao Y."/>
            <person name="Liu J."/>
            <person name="Yu Q."/>
            <person name="Li R."/>
            <person name="Liao H."/>
            <person name="Li X."/>
            <person name="Kong Y."/>
            <person name="Jiang Z."/>
            <person name="Chourrout D."/>
            <person name="Li R."/>
            <person name="Bao Z."/>
        </authorList>
    </citation>
    <scope>NUCLEOTIDE SEQUENCE [LARGE SCALE GENOMIC DNA]</scope>
    <source>
        <strain evidence="4 5">PY_sf001</strain>
    </source>
</reference>
<dbReference type="AlphaFoldDB" id="A0A210PGE1"/>
<keyword evidence="2" id="KW-0812">Transmembrane</keyword>
<accession>A0A210PGE1</accession>
<dbReference type="EMBL" id="NEDP02076721">
    <property type="protein sequence ID" value="OWF35564.1"/>
    <property type="molecule type" value="Genomic_DNA"/>
</dbReference>
<evidence type="ECO:0000256" key="1">
    <source>
        <dbReference type="SAM" id="MobiDB-lite"/>
    </source>
</evidence>
<feature type="compositionally biased region" description="Basic and acidic residues" evidence="1">
    <location>
        <begin position="249"/>
        <end position="259"/>
    </location>
</feature>
<evidence type="ECO:0000259" key="3">
    <source>
        <dbReference type="PROSITE" id="PS50076"/>
    </source>
</evidence>
<dbReference type="Gene3D" id="1.10.287.110">
    <property type="entry name" value="DnaJ domain"/>
    <property type="match status" value="1"/>
</dbReference>
<feature type="region of interest" description="Disordered" evidence="1">
    <location>
        <begin position="1"/>
        <end position="22"/>
    </location>
</feature>